<proteinExistence type="predicted"/>
<dbReference type="AlphaFoldDB" id="A0A1C0A6B4"/>
<dbReference type="Proteomes" id="UP000093514">
    <property type="component" value="Unassembled WGS sequence"/>
</dbReference>
<comment type="caution">
    <text evidence="1">The sequence shown here is derived from an EMBL/GenBank/DDBJ whole genome shotgun (WGS) entry which is preliminary data.</text>
</comment>
<accession>A0A1C0A6B4</accession>
<evidence type="ECO:0000313" key="1">
    <source>
        <dbReference type="EMBL" id="OCL25690.1"/>
    </source>
</evidence>
<gene>
    <name evidence="1" type="ORF">U472_15275</name>
</gene>
<evidence type="ECO:0000313" key="2">
    <source>
        <dbReference type="Proteomes" id="UP000093514"/>
    </source>
</evidence>
<organism evidence="1 2">
    <name type="scientific">Orenia metallireducens</name>
    <dbReference type="NCBI Taxonomy" id="1413210"/>
    <lineage>
        <taxon>Bacteria</taxon>
        <taxon>Bacillati</taxon>
        <taxon>Bacillota</taxon>
        <taxon>Clostridia</taxon>
        <taxon>Halanaerobiales</taxon>
        <taxon>Halobacteroidaceae</taxon>
        <taxon>Orenia</taxon>
    </lineage>
</organism>
<reference evidence="2" key="1">
    <citation type="submission" date="2016-07" db="EMBL/GenBank/DDBJ databases">
        <authorList>
            <person name="Florea S."/>
            <person name="Webb J.S."/>
            <person name="Jaromczyk J."/>
            <person name="Schardl C.L."/>
        </authorList>
    </citation>
    <scope>NUCLEOTIDE SEQUENCE [LARGE SCALE GENOMIC DNA]</scope>
    <source>
        <strain evidence="2">Z6</strain>
    </source>
</reference>
<name>A0A1C0A6B4_9FIRM</name>
<keyword evidence="2" id="KW-1185">Reference proteome</keyword>
<dbReference type="EMBL" id="LWDV01000010">
    <property type="protein sequence ID" value="OCL25690.1"/>
    <property type="molecule type" value="Genomic_DNA"/>
</dbReference>
<dbReference type="OrthoDB" id="2111925at2"/>
<dbReference type="RefSeq" id="WP_068719601.1">
    <property type="nucleotide sequence ID" value="NZ_LWDV01000010.1"/>
</dbReference>
<reference evidence="1 2" key="2">
    <citation type="submission" date="2016-08" db="EMBL/GenBank/DDBJ databases">
        <title>Orenia metallireducens sp. nov. strain Z6, a Novel Metal-reducing Firmicute from the Deep Subsurface.</title>
        <authorList>
            <person name="Maxim B.I."/>
            <person name="Kenneth K."/>
            <person name="Flynn T.M."/>
            <person name="Oloughlin E.J."/>
            <person name="Locke R.A."/>
            <person name="Weber J.R."/>
            <person name="Egan S.M."/>
            <person name="Mackie R.I."/>
            <person name="Cann I.K."/>
        </authorList>
    </citation>
    <scope>NUCLEOTIDE SEQUENCE [LARGE SCALE GENOMIC DNA]</scope>
    <source>
        <strain evidence="1 2">Z6</strain>
    </source>
</reference>
<protein>
    <submittedName>
        <fullName evidence="1">Uncharacterized protein</fullName>
    </submittedName>
</protein>
<sequence>MSKFYTSKDNNYGKEIDYEEVTNLFNNLISDKGYGVLLDCVVPQIRNADYPHGISKPIPFLRAVNLEDKLMLVMVEYKLYVPGAENDQELALEINKDDFRVFKKEEEINFLYNEDKVIEIKLHNSFDFSYDLDDEEVLPTLLFIDWVSSPFI</sequence>